<name>A0A0F9FE74_9ZZZZ</name>
<accession>A0A0F9FE74</accession>
<proteinExistence type="predicted"/>
<protein>
    <submittedName>
        <fullName evidence="1">Uncharacterized protein</fullName>
    </submittedName>
</protein>
<dbReference type="AlphaFoldDB" id="A0A0F9FE74"/>
<reference evidence="1" key="1">
    <citation type="journal article" date="2015" name="Nature">
        <title>Complex archaea that bridge the gap between prokaryotes and eukaryotes.</title>
        <authorList>
            <person name="Spang A."/>
            <person name="Saw J.H."/>
            <person name="Jorgensen S.L."/>
            <person name="Zaremba-Niedzwiedzka K."/>
            <person name="Martijn J."/>
            <person name="Lind A.E."/>
            <person name="van Eijk R."/>
            <person name="Schleper C."/>
            <person name="Guy L."/>
            <person name="Ettema T.J."/>
        </authorList>
    </citation>
    <scope>NUCLEOTIDE SEQUENCE</scope>
</reference>
<evidence type="ECO:0000313" key="1">
    <source>
        <dbReference type="EMBL" id="KKL76741.1"/>
    </source>
</evidence>
<organism evidence="1">
    <name type="scientific">marine sediment metagenome</name>
    <dbReference type="NCBI Taxonomy" id="412755"/>
    <lineage>
        <taxon>unclassified sequences</taxon>
        <taxon>metagenomes</taxon>
        <taxon>ecological metagenomes</taxon>
    </lineage>
</organism>
<comment type="caution">
    <text evidence="1">The sequence shown here is derived from an EMBL/GenBank/DDBJ whole genome shotgun (WGS) entry which is preliminary data.</text>
</comment>
<gene>
    <name evidence="1" type="ORF">LCGC14_2041810</name>
</gene>
<sequence length="47" mass="5657">MASDDFFDFDTGFFDHVERDDYQYGPHPQDVVEEEILMEIEQEEEVI</sequence>
<dbReference type="EMBL" id="LAZR01023954">
    <property type="protein sequence ID" value="KKL76741.1"/>
    <property type="molecule type" value="Genomic_DNA"/>
</dbReference>